<dbReference type="RefSeq" id="WP_147013360.1">
    <property type="nucleotide sequence ID" value="NZ_VORB01000002.1"/>
</dbReference>
<evidence type="ECO:0000313" key="2">
    <source>
        <dbReference type="EMBL" id="TXC82133.1"/>
    </source>
</evidence>
<accession>A0A5C6V9H1</accession>
<keyword evidence="3" id="KW-1185">Reference proteome</keyword>
<dbReference type="Gene3D" id="3.40.50.1820">
    <property type="entry name" value="alpha/beta hydrolase"/>
    <property type="match status" value="1"/>
</dbReference>
<dbReference type="AlphaFoldDB" id="A0A5C6V9H1"/>
<dbReference type="Proteomes" id="UP000321168">
    <property type="component" value="Unassembled WGS sequence"/>
</dbReference>
<feature type="domain" description="Serine aminopeptidase S33" evidence="1">
    <location>
        <begin position="42"/>
        <end position="138"/>
    </location>
</feature>
<organism evidence="2 3">
    <name type="scientific">Luteibaculum oceani</name>
    <dbReference type="NCBI Taxonomy" id="1294296"/>
    <lineage>
        <taxon>Bacteria</taxon>
        <taxon>Pseudomonadati</taxon>
        <taxon>Bacteroidota</taxon>
        <taxon>Flavobacteriia</taxon>
        <taxon>Flavobacteriales</taxon>
        <taxon>Luteibaculaceae</taxon>
        <taxon>Luteibaculum</taxon>
    </lineage>
</organism>
<proteinExistence type="predicted"/>
<dbReference type="EMBL" id="VORB01000002">
    <property type="protein sequence ID" value="TXC82133.1"/>
    <property type="molecule type" value="Genomic_DNA"/>
</dbReference>
<dbReference type="SUPFAM" id="SSF53474">
    <property type="entry name" value="alpha/beta-Hydrolases"/>
    <property type="match status" value="1"/>
</dbReference>
<dbReference type="PANTHER" id="PTHR39624:SF2">
    <property type="entry name" value="OSMC-LIKE PROTEIN"/>
    <property type="match status" value="1"/>
</dbReference>
<protein>
    <submittedName>
        <fullName evidence="2">Alpha/beta fold hydrolase</fullName>
    </submittedName>
</protein>
<dbReference type="InterPro" id="IPR029058">
    <property type="entry name" value="AB_hydrolase_fold"/>
</dbReference>
<dbReference type="InterPro" id="IPR015946">
    <property type="entry name" value="KH_dom-like_a/b"/>
</dbReference>
<evidence type="ECO:0000259" key="1">
    <source>
        <dbReference type="Pfam" id="PF12146"/>
    </source>
</evidence>
<dbReference type="OrthoDB" id="9791538at2"/>
<comment type="caution">
    <text evidence="2">The sequence shown here is derived from an EMBL/GenBank/DDBJ whole genome shotgun (WGS) entry which is preliminary data.</text>
</comment>
<dbReference type="InterPro" id="IPR036102">
    <property type="entry name" value="OsmC/Ohrsf"/>
</dbReference>
<dbReference type="InterPro" id="IPR022742">
    <property type="entry name" value="Hydrolase_4"/>
</dbReference>
<dbReference type="Gene3D" id="3.30.300.20">
    <property type="match status" value="1"/>
</dbReference>
<dbReference type="Pfam" id="PF02566">
    <property type="entry name" value="OsmC"/>
    <property type="match status" value="1"/>
</dbReference>
<dbReference type="InterPro" id="IPR003718">
    <property type="entry name" value="OsmC/Ohr_fam"/>
</dbReference>
<dbReference type="GO" id="GO:0016787">
    <property type="term" value="F:hydrolase activity"/>
    <property type="evidence" value="ECO:0007669"/>
    <property type="project" value="UniProtKB-KW"/>
</dbReference>
<reference evidence="2 3" key="1">
    <citation type="submission" date="2019-08" db="EMBL/GenBank/DDBJ databases">
        <title>Genome of Luteibaculum oceani JCM 18817.</title>
        <authorList>
            <person name="Bowman J.P."/>
        </authorList>
    </citation>
    <scope>NUCLEOTIDE SEQUENCE [LARGE SCALE GENOMIC DNA]</scope>
    <source>
        <strain evidence="2 3">JCM 18817</strain>
    </source>
</reference>
<dbReference type="Pfam" id="PF12146">
    <property type="entry name" value="Hydrolase_4"/>
    <property type="match status" value="1"/>
</dbReference>
<gene>
    <name evidence="2" type="ORF">FRX97_03295</name>
</gene>
<keyword evidence="2" id="KW-0378">Hydrolase</keyword>
<evidence type="ECO:0000313" key="3">
    <source>
        <dbReference type="Proteomes" id="UP000321168"/>
    </source>
</evidence>
<dbReference type="SUPFAM" id="SSF82784">
    <property type="entry name" value="OsmC-like"/>
    <property type="match status" value="1"/>
</dbReference>
<name>A0A5C6V9H1_9FLAO</name>
<sequence length="398" mass="43989">MKTQRIKFKNRKGVELAALLDLPEFSATENFVLFAHCFTCGKNLKAIQYLSEALCDKGFGVFRFDFTGLGQSEGEFTQAGFTSDISDLIDAAFYLKTNRKAPSIILGHSLGGAAVIHAAKEIEGLKAIAVIGAPYDPEHVTNLFSGDIEKIQSEGKAEVNIGGRSFEISRQFVNDLKQEDSGKILKDLKLPFLILHSPNDKIVGIENARKYFEKAWHPKSFVSLDNSDHLLSTKADAQYAGLVIAAWANRYVEKAEKEDVTVSGNASAINRYKDLETLVGIGDHRIVTDEPERVGGNNFGPAPHELIAAALASCTAMTLNLYAKRKGWVYSSVKVDVTHESKKDENGNKYDLFSRHINVDSGLDFDQKQRLLEIANKCPVHKTLESVSKIDTQINSKY</sequence>
<dbReference type="PANTHER" id="PTHR39624">
    <property type="entry name" value="PROTEIN INVOLVED IN RIMO-MEDIATED BETA-METHYLTHIOLATION OF RIBOSOMAL PROTEIN S12 YCAO"/>
    <property type="match status" value="1"/>
</dbReference>